<dbReference type="PROSITE" id="PS51407">
    <property type="entry name" value="LAMP_3"/>
    <property type="match status" value="1"/>
</dbReference>
<keyword evidence="5 10" id="KW-1133">Transmembrane helix</keyword>
<feature type="domain" description="Lysosome-associated membrane glycoprotein 2-like transmembrane" evidence="13">
    <location>
        <begin position="433"/>
        <end position="464"/>
    </location>
</feature>
<dbReference type="PRINTS" id="PR00336">
    <property type="entry name" value="LYSASSOCTDMP"/>
</dbReference>
<comment type="subcellular location">
    <subcellularLocation>
        <location evidence="1">Endosome membrane</location>
        <topology evidence="1">Single-pass type I membrane protein</topology>
    </subcellularLocation>
    <subcellularLocation>
        <location evidence="8">Lysosome membrane</location>
        <topology evidence="8">Single-pass type I membrane protein</topology>
    </subcellularLocation>
</comment>
<dbReference type="Pfam" id="PF01299">
    <property type="entry name" value="Lamp2-like_luminal"/>
    <property type="match status" value="2"/>
</dbReference>
<evidence type="ECO:0000256" key="1">
    <source>
        <dbReference type="ARBA" id="ARBA00004530"/>
    </source>
</evidence>
<dbReference type="InterPro" id="IPR048528">
    <property type="entry name" value="Lamp2-like_luminal"/>
</dbReference>
<feature type="chain" id="PRO_5035461874" evidence="11">
    <location>
        <begin position="19"/>
        <end position="466"/>
    </location>
</feature>
<feature type="domain" description="Lysosome-associated membrane glycoprotein 2-like luminal" evidence="12">
    <location>
        <begin position="22"/>
        <end position="194"/>
    </location>
</feature>
<dbReference type="Gene3D" id="2.40.160.110">
    <property type="match status" value="2"/>
</dbReference>
<evidence type="ECO:0000256" key="9">
    <source>
        <dbReference type="SAM" id="MobiDB-lite"/>
    </source>
</evidence>
<dbReference type="GO" id="GO:0072594">
    <property type="term" value="P:establishment of protein localization to organelle"/>
    <property type="evidence" value="ECO:0007669"/>
    <property type="project" value="TreeGrafter"/>
</dbReference>
<sequence>MNFKTISVLLAFITAVCAQAPTNQYELKDASNKTCLRADMALSIQVNYTKTNDGSVTFEWELPAHNLTNPGAVTVGGSCEVNGTAQLTLSIPPASTSVSMTFTMEGQDTYLSGVELSYTEDPAIFVNTTTPRHFENHLGGDMFDNNVTVSKTELEVFEAPSGQSYKCNNQGSLALDDIGAMLKLANVQVQAFGFNETFGEVTECAADATTPAPGNTTTPASNATTPASNATTPAVTTMMPTTPVPPTPEPPTQNNYTLTGGDGKVCLMALMALQIEANYTKTDGKTATAKWNVPANPAVSGTCGNNTSTLELKYDGNDSTVMITFTKSGASGLLQDDGKFMASAITLVYTETSARFPDTNNTGTVRTVANTNLTAFEGSVGSSYKCMAEQDVSLTGDVMLIATDVQVQPFGLSDNNFDTAEECPADNEISNIVPIAVGCALAGLVVIVLIAYLIGRRKSHKGYQQV</sequence>
<evidence type="ECO:0000256" key="11">
    <source>
        <dbReference type="SAM" id="SignalP"/>
    </source>
</evidence>
<dbReference type="CDD" id="cd12087">
    <property type="entry name" value="TM_EGFR-like"/>
    <property type="match status" value="1"/>
</dbReference>
<gene>
    <name evidence="14" type="primary">LAMP1</name>
    <name evidence="14" type="ORF">BLAG_LOCUS7630</name>
</gene>
<keyword evidence="8" id="KW-0458">Lysosome</keyword>
<evidence type="ECO:0000259" key="13">
    <source>
        <dbReference type="Pfam" id="PF21222"/>
    </source>
</evidence>
<feature type="domain" description="Lysosome-associated membrane glycoprotein 2-like luminal" evidence="12">
    <location>
        <begin position="251"/>
        <end position="412"/>
    </location>
</feature>
<dbReference type="AlphaFoldDB" id="A0A8K0EE64"/>
<keyword evidence="8" id="KW-1015">Disulfide bond</keyword>
<dbReference type="PANTHER" id="PTHR11506:SF6">
    <property type="entry name" value="LYSOSOME-ASSOCIATED MEMBRANE GLYCOPROTEIN 2"/>
    <property type="match status" value="1"/>
</dbReference>
<proteinExistence type="inferred from homology"/>
<dbReference type="Proteomes" id="UP000838412">
    <property type="component" value="Chromosome 14"/>
</dbReference>
<evidence type="ECO:0000256" key="6">
    <source>
        <dbReference type="ARBA" id="ARBA00023136"/>
    </source>
</evidence>
<feature type="disulfide bond" evidence="8">
    <location>
        <begin position="386"/>
        <end position="423"/>
    </location>
</feature>
<keyword evidence="6 8" id="KW-0472">Membrane</keyword>
<feature type="transmembrane region" description="Helical" evidence="10">
    <location>
        <begin position="432"/>
        <end position="454"/>
    </location>
</feature>
<comment type="similarity">
    <text evidence="8">Belongs to the LAMP family.</text>
</comment>
<name>A0A8K0EE64_BRALA</name>
<keyword evidence="3 11" id="KW-0732">Signal</keyword>
<accession>A0A8K0EE64</accession>
<dbReference type="PANTHER" id="PTHR11506">
    <property type="entry name" value="LYSOSOME-ASSOCIATED MEMBRANE GLYCOPROTEIN"/>
    <property type="match status" value="1"/>
</dbReference>
<dbReference type="GO" id="GO:0031902">
    <property type="term" value="C:late endosome membrane"/>
    <property type="evidence" value="ECO:0007669"/>
    <property type="project" value="TreeGrafter"/>
</dbReference>
<evidence type="ECO:0000313" key="15">
    <source>
        <dbReference type="Proteomes" id="UP000838412"/>
    </source>
</evidence>
<dbReference type="GO" id="GO:0005765">
    <property type="term" value="C:lysosomal membrane"/>
    <property type="evidence" value="ECO:0007669"/>
    <property type="project" value="UniProtKB-SubCell"/>
</dbReference>
<evidence type="ECO:0000256" key="8">
    <source>
        <dbReference type="PROSITE-ProRule" id="PRU00740"/>
    </source>
</evidence>
<evidence type="ECO:0000256" key="3">
    <source>
        <dbReference type="ARBA" id="ARBA00022729"/>
    </source>
</evidence>
<dbReference type="InterPro" id="IPR002000">
    <property type="entry name" value="Lysosome-assoc_membr_glycop"/>
</dbReference>
<protein>
    <submittedName>
        <fullName evidence="14">LAMP1 protein</fullName>
    </submittedName>
</protein>
<evidence type="ECO:0000256" key="7">
    <source>
        <dbReference type="ARBA" id="ARBA00023180"/>
    </source>
</evidence>
<dbReference type="FunFam" id="2.40.160.110:FF:000008">
    <property type="entry name" value="Uncharacterized protein"/>
    <property type="match status" value="1"/>
</dbReference>
<keyword evidence="4" id="KW-0967">Endosome</keyword>
<dbReference type="Pfam" id="PF21222">
    <property type="entry name" value="Lamp2_2nd"/>
    <property type="match status" value="1"/>
</dbReference>
<organism evidence="14 15">
    <name type="scientific">Branchiostoma lanceolatum</name>
    <name type="common">Common lancelet</name>
    <name type="synonym">Amphioxus lanceolatum</name>
    <dbReference type="NCBI Taxonomy" id="7740"/>
    <lineage>
        <taxon>Eukaryota</taxon>
        <taxon>Metazoa</taxon>
        <taxon>Chordata</taxon>
        <taxon>Cephalochordata</taxon>
        <taxon>Leptocardii</taxon>
        <taxon>Amphioxiformes</taxon>
        <taxon>Branchiostomatidae</taxon>
        <taxon>Branchiostoma</taxon>
    </lineage>
</organism>
<keyword evidence="7" id="KW-0325">Glycoprotein</keyword>
<keyword evidence="2 8" id="KW-0812">Transmembrane</keyword>
<feature type="region of interest" description="Disordered" evidence="9">
    <location>
        <begin position="209"/>
        <end position="235"/>
    </location>
</feature>
<dbReference type="EMBL" id="OV696699">
    <property type="protein sequence ID" value="CAH1245226.1"/>
    <property type="molecule type" value="Genomic_DNA"/>
</dbReference>
<evidence type="ECO:0000256" key="10">
    <source>
        <dbReference type="SAM" id="Phobius"/>
    </source>
</evidence>
<reference evidence="14" key="1">
    <citation type="submission" date="2022-01" db="EMBL/GenBank/DDBJ databases">
        <authorList>
            <person name="Braso-Vives M."/>
        </authorList>
    </citation>
    <scope>NUCLEOTIDE SEQUENCE</scope>
</reference>
<keyword evidence="15" id="KW-1185">Reference proteome</keyword>
<dbReference type="InterPro" id="IPR048524">
    <property type="entry name" value="Lamp2-like_TM"/>
</dbReference>
<evidence type="ECO:0000313" key="14">
    <source>
        <dbReference type="EMBL" id="CAH1245226.1"/>
    </source>
</evidence>
<evidence type="ECO:0000259" key="12">
    <source>
        <dbReference type="Pfam" id="PF01299"/>
    </source>
</evidence>
<evidence type="ECO:0000256" key="5">
    <source>
        <dbReference type="ARBA" id="ARBA00022989"/>
    </source>
</evidence>
<dbReference type="OrthoDB" id="10037042at2759"/>
<evidence type="ECO:0000256" key="4">
    <source>
        <dbReference type="ARBA" id="ARBA00022753"/>
    </source>
</evidence>
<dbReference type="GO" id="GO:0005886">
    <property type="term" value="C:plasma membrane"/>
    <property type="evidence" value="ECO:0007669"/>
    <property type="project" value="TreeGrafter"/>
</dbReference>
<evidence type="ECO:0000256" key="2">
    <source>
        <dbReference type="ARBA" id="ARBA00022692"/>
    </source>
</evidence>
<comment type="caution">
    <text evidence="8">Lacks conserved residue(s) required for the propagation of feature annotation.</text>
</comment>
<feature type="signal peptide" evidence="11">
    <location>
        <begin position="1"/>
        <end position="18"/>
    </location>
</feature>